<keyword evidence="1 4" id="KW-0349">Heme</keyword>
<proteinExistence type="predicted"/>
<organism evidence="6 7">
    <name type="scientific">Maribacter orientalis</name>
    <dbReference type="NCBI Taxonomy" id="228957"/>
    <lineage>
        <taxon>Bacteria</taxon>
        <taxon>Pseudomonadati</taxon>
        <taxon>Bacteroidota</taxon>
        <taxon>Flavobacteriia</taxon>
        <taxon>Flavobacteriales</taxon>
        <taxon>Flavobacteriaceae</taxon>
        <taxon>Maribacter</taxon>
    </lineage>
</organism>
<evidence type="ECO:0000256" key="2">
    <source>
        <dbReference type="ARBA" id="ARBA00022723"/>
    </source>
</evidence>
<dbReference type="RefSeq" id="WP_091627256.1">
    <property type="nucleotide sequence ID" value="NZ_FNZN01000012.1"/>
</dbReference>
<gene>
    <name evidence="6" type="ORF">SAMN04488008_11243</name>
</gene>
<keyword evidence="2 4" id="KW-0479">Metal-binding</keyword>
<accession>A0A1H7WPA0</accession>
<dbReference type="AlphaFoldDB" id="A0A1H7WPA0"/>
<name>A0A1H7WPA0_9FLAO</name>
<evidence type="ECO:0000256" key="4">
    <source>
        <dbReference type="PROSITE-ProRule" id="PRU00433"/>
    </source>
</evidence>
<dbReference type="GO" id="GO:0046872">
    <property type="term" value="F:metal ion binding"/>
    <property type="evidence" value="ECO:0007669"/>
    <property type="project" value="UniProtKB-KW"/>
</dbReference>
<dbReference type="GO" id="GO:0009055">
    <property type="term" value="F:electron transfer activity"/>
    <property type="evidence" value="ECO:0007669"/>
    <property type="project" value="InterPro"/>
</dbReference>
<dbReference type="STRING" id="228957.SAMN04488008_11243"/>
<evidence type="ECO:0000259" key="5">
    <source>
        <dbReference type="PROSITE" id="PS51007"/>
    </source>
</evidence>
<evidence type="ECO:0000313" key="7">
    <source>
        <dbReference type="Proteomes" id="UP000198990"/>
    </source>
</evidence>
<dbReference type="Pfam" id="PF00034">
    <property type="entry name" value="Cytochrom_C"/>
    <property type="match status" value="1"/>
</dbReference>
<dbReference type="InterPro" id="IPR051459">
    <property type="entry name" value="Cytochrome_c-type_DH"/>
</dbReference>
<dbReference type="InterPro" id="IPR009056">
    <property type="entry name" value="Cyt_c-like_dom"/>
</dbReference>
<dbReference type="GO" id="GO:0020037">
    <property type="term" value="F:heme binding"/>
    <property type="evidence" value="ECO:0007669"/>
    <property type="project" value="InterPro"/>
</dbReference>
<reference evidence="7" key="1">
    <citation type="submission" date="2016-10" db="EMBL/GenBank/DDBJ databases">
        <authorList>
            <person name="Varghese N."/>
            <person name="Submissions S."/>
        </authorList>
    </citation>
    <scope>NUCLEOTIDE SEQUENCE [LARGE SCALE GENOMIC DNA]</scope>
    <source>
        <strain evidence="7">DSM 16471</strain>
    </source>
</reference>
<dbReference type="EMBL" id="FNZN01000012">
    <property type="protein sequence ID" value="SEM23184.1"/>
    <property type="molecule type" value="Genomic_DNA"/>
</dbReference>
<dbReference type="PROSITE" id="PS51007">
    <property type="entry name" value="CYTC"/>
    <property type="match status" value="1"/>
</dbReference>
<sequence>MKLIFPLFALILFTLGFSLHQEPELKESIKRGSEIYSDFCVNCHMDNGEGVPYSFPPLVASDFLIKNRVASIHAVKFGLQGEIIVNGITYNNSMTSFGLEDDEIADVMNFVMNSWGNKQTKMVTIEEVQAINN</sequence>
<keyword evidence="3 4" id="KW-0408">Iron</keyword>
<evidence type="ECO:0000256" key="3">
    <source>
        <dbReference type="ARBA" id="ARBA00023004"/>
    </source>
</evidence>
<dbReference type="Gene3D" id="1.10.760.10">
    <property type="entry name" value="Cytochrome c-like domain"/>
    <property type="match status" value="1"/>
</dbReference>
<evidence type="ECO:0000313" key="6">
    <source>
        <dbReference type="EMBL" id="SEM23184.1"/>
    </source>
</evidence>
<dbReference type="InterPro" id="IPR036909">
    <property type="entry name" value="Cyt_c-like_dom_sf"/>
</dbReference>
<dbReference type="PANTHER" id="PTHR35008">
    <property type="entry name" value="BLL4482 PROTEIN-RELATED"/>
    <property type="match status" value="1"/>
</dbReference>
<dbReference type="Proteomes" id="UP000198990">
    <property type="component" value="Unassembled WGS sequence"/>
</dbReference>
<dbReference type="SUPFAM" id="SSF46626">
    <property type="entry name" value="Cytochrome c"/>
    <property type="match status" value="1"/>
</dbReference>
<dbReference type="OrthoDB" id="9811395at2"/>
<feature type="domain" description="Cytochrome c" evidence="5">
    <location>
        <begin position="27"/>
        <end position="115"/>
    </location>
</feature>
<keyword evidence="7" id="KW-1185">Reference proteome</keyword>
<protein>
    <submittedName>
        <fullName evidence="6">Cytochrome c, mono-and diheme variants</fullName>
    </submittedName>
</protein>
<dbReference type="PANTHER" id="PTHR35008:SF8">
    <property type="entry name" value="ALCOHOL DEHYDROGENASE CYTOCHROME C SUBUNIT"/>
    <property type="match status" value="1"/>
</dbReference>
<evidence type="ECO:0000256" key="1">
    <source>
        <dbReference type="ARBA" id="ARBA00022617"/>
    </source>
</evidence>